<feature type="compositionally biased region" description="Gly residues" evidence="7">
    <location>
        <begin position="346"/>
        <end position="356"/>
    </location>
</feature>
<dbReference type="EMBL" id="BNBO01000030">
    <property type="protein sequence ID" value="GHH76818.1"/>
    <property type="molecule type" value="Genomic_DNA"/>
</dbReference>
<comment type="subunit">
    <text evidence="5">F-type ATPases have 2 components, F(1) - the catalytic core - and F(0) - the membrane proton channel. F(1) has five subunits: alpha(3), beta(3), gamma(1), delta(1), epsilon(1). F(0) has three main subunits: a(1), b(2) and c(10-14). The alpha and beta chains form an alternating ring which encloses part of the gamma chain. F(1) is attached to F(0) by a central stalk formed by the gamma and epsilon chains, while a peripheral stalk is formed by the delta and b chains.</text>
</comment>
<comment type="subcellular location">
    <subcellularLocation>
        <location evidence="1">Cell membrane</location>
        <topology evidence="1">Single-pass membrane protein</topology>
    </subcellularLocation>
</comment>
<dbReference type="PANTHER" id="PTHR38010">
    <property type="entry name" value="SLR0848 PROTEIN"/>
    <property type="match status" value="1"/>
</dbReference>
<keyword evidence="3" id="KW-0406">Ion transport</keyword>
<evidence type="ECO:0000256" key="4">
    <source>
        <dbReference type="ARBA" id="ARBA00023310"/>
    </source>
</evidence>
<feature type="compositionally biased region" description="Acidic residues" evidence="7">
    <location>
        <begin position="153"/>
        <end position="163"/>
    </location>
</feature>
<evidence type="ECO:0000256" key="3">
    <source>
        <dbReference type="ARBA" id="ARBA00022781"/>
    </source>
</evidence>
<dbReference type="Proteomes" id="UP000617734">
    <property type="component" value="Unassembled WGS sequence"/>
</dbReference>
<evidence type="ECO:0000313" key="8">
    <source>
        <dbReference type="EMBL" id="GHH76818.1"/>
    </source>
</evidence>
<keyword evidence="6" id="KW-0175">Coiled coil</keyword>
<organism evidence="8 9">
    <name type="scientific">Kitasatospora indigofera</name>
    <dbReference type="NCBI Taxonomy" id="67307"/>
    <lineage>
        <taxon>Bacteria</taxon>
        <taxon>Bacillati</taxon>
        <taxon>Actinomycetota</taxon>
        <taxon>Actinomycetes</taxon>
        <taxon>Kitasatosporales</taxon>
        <taxon>Streptomycetaceae</taxon>
        <taxon>Kitasatospora</taxon>
    </lineage>
</organism>
<feature type="compositionally biased region" description="Low complexity" evidence="7">
    <location>
        <begin position="310"/>
        <end position="345"/>
    </location>
</feature>
<evidence type="ECO:0000256" key="6">
    <source>
        <dbReference type="SAM" id="Coils"/>
    </source>
</evidence>
<dbReference type="GeneID" id="95355251"/>
<evidence type="ECO:0000256" key="7">
    <source>
        <dbReference type="SAM" id="MobiDB-lite"/>
    </source>
</evidence>
<accession>A0A919G3G0</accession>
<comment type="caution">
    <text evidence="8">The sequence shown here is derived from an EMBL/GenBank/DDBJ whole genome shotgun (WGS) entry which is preliminary data.</text>
</comment>
<dbReference type="GO" id="GO:0005886">
    <property type="term" value="C:plasma membrane"/>
    <property type="evidence" value="ECO:0007669"/>
    <property type="project" value="UniProtKB-SubCell"/>
</dbReference>
<keyword evidence="2" id="KW-0813">Transport</keyword>
<keyword evidence="9" id="KW-1185">Reference proteome</keyword>
<keyword evidence="4" id="KW-0066">ATP synthesis</keyword>
<dbReference type="InterPro" id="IPR028987">
    <property type="entry name" value="ATP_synth_B-like_membr_sf"/>
</dbReference>
<evidence type="ECO:0000256" key="2">
    <source>
        <dbReference type="ARBA" id="ARBA00022448"/>
    </source>
</evidence>
<protein>
    <recommendedName>
        <fullName evidence="10">Cell division initiation protein</fullName>
    </recommendedName>
</protein>
<dbReference type="PANTHER" id="PTHR38010:SF1">
    <property type="entry name" value="SLR0848 PROTEIN"/>
    <property type="match status" value="1"/>
</dbReference>
<feature type="region of interest" description="Disordered" evidence="7">
    <location>
        <begin position="147"/>
        <end position="172"/>
    </location>
</feature>
<sequence>MDVQNKVDQIVAAVENARAMPMSASCVVNRAELVGLLQDLRAALPAELAHAQSVMADHEQVVADAEAEAERIIQGAHAERGSLISDTEVVRRAQAEADRILAEARAEVETKRAEADDYVDSKLANFEVVLTKTLGAVGRGRTKLRGDSGVFETDTDGEGDGEEFQPRVSPSPEVDEYVDVKLATLETVLSKTLSAVGKGRDKLLGKAPIDDLGAYLAAADQAQQLKDRAEAVAAGFADNYGDGTDANQEAWYRADVPQQQSWPEQTPAAAGWQAPGEGQYAAAAQYGAPEGTQYAEVYGGGFDPSGQGSQDPYGNQYGYQQPGYAGQQQPQQDAWGNQAPEAGGYQQQGGYPGQGQGPQYDAWGNPVPAAGGYPQGGQPQLPQQANGQQPGLDETSFFDTSMIDMTRLRELGGR</sequence>
<reference evidence="8" key="2">
    <citation type="submission" date="2020-09" db="EMBL/GenBank/DDBJ databases">
        <authorList>
            <person name="Sun Q."/>
            <person name="Ohkuma M."/>
        </authorList>
    </citation>
    <scope>NUCLEOTIDE SEQUENCE</scope>
    <source>
        <strain evidence="8">JCM 4646</strain>
    </source>
</reference>
<dbReference type="AlphaFoldDB" id="A0A919G3G0"/>
<evidence type="ECO:0008006" key="10">
    <source>
        <dbReference type="Google" id="ProtNLM"/>
    </source>
</evidence>
<evidence type="ECO:0000256" key="1">
    <source>
        <dbReference type="ARBA" id="ARBA00004162"/>
    </source>
</evidence>
<feature type="coiled-coil region" evidence="6">
    <location>
        <begin position="94"/>
        <end position="121"/>
    </location>
</feature>
<gene>
    <name evidence="8" type="ORF">GCM10018781_48810</name>
</gene>
<proteinExistence type="predicted"/>
<keyword evidence="3" id="KW-0375">Hydrogen ion transport</keyword>
<dbReference type="CDD" id="cd06503">
    <property type="entry name" value="ATP-synt_Fo_b"/>
    <property type="match status" value="1"/>
</dbReference>
<feature type="compositionally biased region" description="Low complexity" evidence="7">
    <location>
        <begin position="366"/>
        <end position="391"/>
    </location>
</feature>
<dbReference type="GO" id="GO:1902600">
    <property type="term" value="P:proton transmembrane transport"/>
    <property type="evidence" value="ECO:0007669"/>
    <property type="project" value="UniProtKB-KW"/>
</dbReference>
<dbReference type="SUPFAM" id="SSF81573">
    <property type="entry name" value="F1F0 ATP synthase subunit B, membrane domain"/>
    <property type="match status" value="1"/>
</dbReference>
<evidence type="ECO:0000313" key="9">
    <source>
        <dbReference type="Proteomes" id="UP000617734"/>
    </source>
</evidence>
<evidence type="ECO:0000256" key="5">
    <source>
        <dbReference type="ARBA" id="ARBA00025830"/>
    </source>
</evidence>
<dbReference type="RefSeq" id="WP_190213028.1">
    <property type="nucleotide sequence ID" value="NZ_BNBO01000030.1"/>
</dbReference>
<dbReference type="GO" id="GO:0006754">
    <property type="term" value="P:ATP biosynthetic process"/>
    <property type="evidence" value="ECO:0007669"/>
    <property type="project" value="UniProtKB-KW"/>
</dbReference>
<name>A0A919G3G0_9ACTN</name>
<reference evidence="8" key="1">
    <citation type="journal article" date="2014" name="Int. J. Syst. Evol. Microbiol.">
        <title>Complete genome sequence of Corynebacterium casei LMG S-19264T (=DSM 44701T), isolated from a smear-ripened cheese.</title>
        <authorList>
            <consortium name="US DOE Joint Genome Institute (JGI-PGF)"/>
            <person name="Walter F."/>
            <person name="Albersmeier A."/>
            <person name="Kalinowski J."/>
            <person name="Ruckert C."/>
        </authorList>
    </citation>
    <scope>NUCLEOTIDE SEQUENCE</scope>
    <source>
        <strain evidence="8">JCM 4646</strain>
    </source>
</reference>
<feature type="region of interest" description="Disordered" evidence="7">
    <location>
        <begin position="295"/>
        <end position="414"/>
    </location>
</feature>